<name>A0A6G1LLV6_9PEZI</name>
<organism evidence="2 3">
    <name type="scientific">Teratosphaeria nubilosa</name>
    <dbReference type="NCBI Taxonomy" id="161662"/>
    <lineage>
        <taxon>Eukaryota</taxon>
        <taxon>Fungi</taxon>
        <taxon>Dikarya</taxon>
        <taxon>Ascomycota</taxon>
        <taxon>Pezizomycotina</taxon>
        <taxon>Dothideomycetes</taxon>
        <taxon>Dothideomycetidae</taxon>
        <taxon>Mycosphaerellales</taxon>
        <taxon>Teratosphaeriaceae</taxon>
        <taxon>Teratosphaeria</taxon>
    </lineage>
</organism>
<accession>A0A6G1LLV6</accession>
<feature type="compositionally biased region" description="Low complexity" evidence="1">
    <location>
        <begin position="322"/>
        <end position="332"/>
    </location>
</feature>
<sequence length="815" mass="89736">MASQPLSVGNILMLSQTAGKVGRAFTQGKKSAPSEFAEVERESNGLSEALKLVAETLHDNGSVLSQAEPQTRAAVSTILESASKTLSDLESFVERHQVIKKQETKGGFVVERSWSDVVLANYRTLKWTTEGGDMTELRNMLHMHTSTINRTMQALQSRSLSGLKRTVMPMAEHVADVHDRVTDELTDQIDDLHRVILAVANSTPSLQARDRAIRDADSVRNTSITVSTVQDIHAPSRQLELPPPRERNRVGPSIRHAGRRASEQSNHSGSANAIPQASREDSAYDSTRSMEPLRTAKDVRQMDWDFESGSPPRTAEYEFDASPGSSSYYGSQSRRESSLARRDSTTLPSLFSAIDEAEAEVQAGAYAYDIAPGGDHDDVEHDDGYFTGTSLSASLPPMSVNAATRSPGPSPLPPPALPLKLRENAPATPASLFARPRSPERSQNAPKEQTDPSTSPKDSTRSDATSERTRSTRKAKEPYSPEAVAADSPSFEKGLFRNSAILCDVRASLVEYAVTIPDEPDPRFSTEMKPACKEARICVVRKRENRDISGTRVVTSVWTLSDDGATKMQLRLSDINETVPFASYFDPCKISIPATEDDLTLRFHTPRYGDEVKDEKKTNWINYVFAREADSVSFQSAICGRMLLSSYRTTKTTVIHEGFKGTFTFEEQFANIEMCRLFEDDGVATPGGAGGVLILMHISSNFGEGWARFWINSSRQHVRVKEDGTKYAKVKGIDLLVVKPGGEASIPGKVTPEAEAHLCRADTGSLLDVRPTGGERIPIRKVKGIRIEFQTEDERDRFVAACRKAQERMIPLPDL</sequence>
<proteinExistence type="predicted"/>
<feature type="region of interest" description="Disordered" evidence="1">
    <location>
        <begin position="231"/>
        <end position="344"/>
    </location>
</feature>
<feature type="compositionally biased region" description="Basic and acidic residues" evidence="1">
    <location>
        <begin position="294"/>
        <end position="303"/>
    </location>
</feature>
<dbReference type="Proteomes" id="UP000799436">
    <property type="component" value="Unassembled WGS sequence"/>
</dbReference>
<dbReference type="OrthoDB" id="5404564at2759"/>
<reference evidence="2" key="1">
    <citation type="journal article" date="2020" name="Stud. Mycol.">
        <title>101 Dothideomycetes genomes: a test case for predicting lifestyles and emergence of pathogens.</title>
        <authorList>
            <person name="Haridas S."/>
            <person name="Albert R."/>
            <person name="Binder M."/>
            <person name="Bloem J."/>
            <person name="Labutti K."/>
            <person name="Salamov A."/>
            <person name="Andreopoulos B."/>
            <person name="Baker S."/>
            <person name="Barry K."/>
            <person name="Bills G."/>
            <person name="Bluhm B."/>
            <person name="Cannon C."/>
            <person name="Castanera R."/>
            <person name="Culley D."/>
            <person name="Daum C."/>
            <person name="Ezra D."/>
            <person name="Gonzalez J."/>
            <person name="Henrissat B."/>
            <person name="Kuo A."/>
            <person name="Liang C."/>
            <person name="Lipzen A."/>
            <person name="Lutzoni F."/>
            <person name="Magnuson J."/>
            <person name="Mondo S."/>
            <person name="Nolan M."/>
            <person name="Ohm R."/>
            <person name="Pangilinan J."/>
            <person name="Park H.-J."/>
            <person name="Ramirez L."/>
            <person name="Alfaro M."/>
            <person name="Sun H."/>
            <person name="Tritt A."/>
            <person name="Yoshinaga Y."/>
            <person name="Zwiers L.-H."/>
            <person name="Turgeon B."/>
            <person name="Goodwin S."/>
            <person name="Spatafora J."/>
            <person name="Crous P."/>
            <person name="Grigoriev I."/>
        </authorList>
    </citation>
    <scope>NUCLEOTIDE SEQUENCE</scope>
    <source>
        <strain evidence="2">CBS 116005</strain>
    </source>
</reference>
<dbReference type="EMBL" id="ML995810">
    <property type="protein sequence ID" value="KAF2773542.1"/>
    <property type="molecule type" value="Genomic_DNA"/>
</dbReference>
<evidence type="ECO:0000313" key="3">
    <source>
        <dbReference type="Proteomes" id="UP000799436"/>
    </source>
</evidence>
<feature type="region of interest" description="Disordered" evidence="1">
    <location>
        <begin position="372"/>
        <end position="487"/>
    </location>
</feature>
<evidence type="ECO:0000256" key="1">
    <source>
        <dbReference type="SAM" id="MobiDB-lite"/>
    </source>
</evidence>
<feature type="compositionally biased region" description="Polar residues" evidence="1">
    <location>
        <begin position="441"/>
        <end position="457"/>
    </location>
</feature>
<gene>
    <name evidence="2" type="ORF">EJ03DRAFT_347523</name>
</gene>
<keyword evidence="3" id="KW-1185">Reference proteome</keyword>
<feature type="compositionally biased region" description="Basic and acidic residues" evidence="1">
    <location>
        <begin position="374"/>
        <end position="384"/>
    </location>
</feature>
<dbReference type="AlphaFoldDB" id="A0A6G1LLV6"/>
<protein>
    <submittedName>
        <fullName evidence="2">Uncharacterized protein</fullName>
    </submittedName>
</protein>
<feature type="compositionally biased region" description="Basic and acidic residues" evidence="1">
    <location>
        <begin position="333"/>
        <end position="344"/>
    </location>
</feature>
<evidence type="ECO:0000313" key="2">
    <source>
        <dbReference type="EMBL" id="KAF2773542.1"/>
    </source>
</evidence>
<feature type="compositionally biased region" description="Basic and acidic residues" evidence="1">
    <location>
        <begin position="458"/>
        <end position="479"/>
    </location>
</feature>
<feature type="compositionally biased region" description="Pro residues" evidence="1">
    <location>
        <begin position="408"/>
        <end position="417"/>
    </location>
</feature>
<feature type="compositionally biased region" description="Polar residues" evidence="1">
    <location>
        <begin position="263"/>
        <end position="275"/>
    </location>
</feature>